<evidence type="ECO:0000259" key="3">
    <source>
        <dbReference type="Pfam" id="PF18912"/>
    </source>
</evidence>
<dbReference type="GO" id="GO:0016757">
    <property type="term" value="F:glycosyltransferase activity"/>
    <property type="evidence" value="ECO:0007669"/>
    <property type="project" value="UniProtKB-KW"/>
</dbReference>
<proteinExistence type="inferred from homology"/>
<accession>A0A0K2G8V0</accession>
<dbReference type="Proteomes" id="UP000069205">
    <property type="component" value="Chromosome"/>
</dbReference>
<feature type="domain" description="Double zinc ribbon" evidence="3">
    <location>
        <begin position="18"/>
        <end position="81"/>
    </location>
</feature>
<evidence type="ECO:0000259" key="2">
    <source>
        <dbReference type="Pfam" id="PF00156"/>
    </source>
</evidence>
<keyword evidence="5" id="KW-1185">Reference proteome</keyword>
<gene>
    <name evidence="4" type="ORF">NITMOv2_0964</name>
</gene>
<keyword evidence="4" id="KW-0808">Transferase</keyword>
<dbReference type="PANTHER" id="PTHR47505:SF1">
    <property type="entry name" value="DNA UTILIZATION PROTEIN YHGH"/>
    <property type="match status" value="1"/>
</dbReference>
<protein>
    <submittedName>
        <fullName evidence="4">Putative Phosphoribosyltransferase</fullName>
        <ecNumber evidence="4">2.4.2.-</ecNumber>
    </submittedName>
</protein>
<sequence>MMTLTTPPTVPPLFRRALRFLLPIHCATCEAPLSDDPIPLFCRSCWATIAPLTGSSCPRCDHPFASPVATIHSPDRLCQTCEEEPPAYTRAWTLYPYLPPLQDAICLLKYRGKVAMVPALARLIIDRLPPLEAIDHIMPVPLHAERLREREFNQSLLLADRIARHLRVPLSFTNLIRIAAAPPQTTLTRKERLKNLRGAFALRHPERIAGKRILLIDDVFTTGTTMDECAAVLRQAGSGDVLGLTLARTMEAHLVPDRILAQRARRESGLLGG</sequence>
<dbReference type="PANTHER" id="PTHR47505">
    <property type="entry name" value="DNA UTILIZATION PROTEIN YHGH"/>
    <property type="match status" value="1"/>
</dbReference>
<evidence type="ECO:0000313" key="5">
    <source>
        <dbReference type="Proteomes" id="UP000069205"/>
    </source>
</evidence>
<comment type="similarity">
    <text evidence="1">Belongs to the ComF/GntX family.</text>
</comment>
<keyword evidence="4" id="KW-0328">Glycosyltransferase</keyword>
<name>A0A0K2G8V0_NITMO</name>
<evidence type="ECO:0000313" key="4">
    <source>
        <dbReference type="EMBL" id="ALA57396.1"/>
    </source>
</evidence>
<dbReference type="Gene3D" id="3.40.50.2020">
    <property type="match status" value="1"/>
</dbReference>
<dbReference type="EC" id="2.4.2.-" evidence="4"/>
<dbReference type="OrthoDB" id="9793412at2"/>
<dbReference type="KEGG" id="nmv:NITMOv2_0964"/>
<dbReference type="InterPro" id="IPR051910">
    <property type="entry name" value="ComF/GntX_DNA_util-trans"/>
</dbReference>
<organism evidence="4 5">
    <name type="scientific">Nitrospira moscoviensis</name>
    <dbReference type="NCBI Taxonomy" id="42253"/>
    <lineage>
        <taxon>Bacteria</taxon>
        <taxon>Pseudomonadati</taxon>
        <taxon>Nitrospirota</taxon>
        <taxon>Nitrospiria</taxon>
        <taxon>Nitrospirales</taxon>
        <taxon>Nitrospiraceae</taxon>
        <taxon>Nitrospira</taxon>
    </lineage>
</organism>
<feature type="domain" description="Phosphoribosyltransferase" evidence="2">
    <location>
        <begin position="155"/>
        <end position="238"/>
    </location>
</feature>
<evidence type="ECO:0000256" key="1">
    <source>
        <dbReference type="ARBA" id="ARBA00008007"/>
    </source>
</evidence>
<dbReference type="InterPro" id="IPR000836">
    <property type="entry name" value="PRTase_dom"/>
</dbReference>
<dbReference type="RefSeq" id="WP_083447736.1">
    <property type="nucleotide sequence ID" value="NZ_CP011801.1"/>
</dbReference>
<dbReference type="STRING" id="42253.NITMOv2_0964"/>
<dbReference type="CDD" id="cd06223">
    <property type="entry name" value="PRTases_typeI"/>
    <property type="match status" value="1"/>
</dbReference>
<dbReference type="SUPFAM" id="SSF53271">
    <property type="entry name" value="PRTase-like"/>
    <property type="match status" value="1"/>
</dbReference>
<dbReference type="InterPro" id="IPR029057">
    <property type="entry name" value="PRTase-like"/>
</dbReference>
<dbReference type="AlphaFoldDB" id="A0A0K2G8V0"/>
<reference evidence="4 5" key="1">
    <citation type="journal article" date="2015" name="Proc. Natl. Acad. Sci. U.S.A.">
        <title>Expanded metabolic versatility of ubiquitous nitrite-oxidizing bacteria from the genus Nitrospira.</title>
        <authorList>
            <person name="Koch H."/>
            <person name="Lucker S."/>
            <person name="Albertsen M."/>
            <person name="Kitzinger K."/>
            <person name="Herbold C."/>
            <person name="Spieck E."/>
            <person name="Nielsen P.H."/>
            <person name="Wagner M."/>
            <person name="Daims H."/>
        </authorList>
    </citation>
    <scope>NUCLEOTIDE SEQUENCE [LARGE SCALE GENOMIC DNA]</scope>
    <source>
        <strain evidence="4 5">NSP M-1</strain>
    </source>
</reference>
<dbReference type="InterPro" id="IPR044005">
    <property type="entry name" value="DZR_2"/>
</dbReference>
<dbReference type="Pfam" id="PF00156">
    <property type="entry name" value="Pribosyltran"/>
    <property type="match status" value="1"/>
</dbReference>
<dbReference type="Pfam" id="PF18912">
    <property type="entry name" value="DZR_2"/>
    <property type="match status" value="1"/>
</dbReference>
<dbReference type="EMBL" id="CP011801">
    <property type="protein sequence ID" value="ALA57396.1"/>
    <property type="molecule type" value="Genomic_DNA"/>
</dbReference>
<dbReference type="PATRIC" id="fig|42253.5.peg.946"/>